<keyword evidence="2 4" id="KW-0694">RNA-binding</keyword>
<comment type="similarity">
    <text evidence="1 4">Belongs to the HSP15 family.</text>
</comment>
<dbReference type="GO" id="GO:0003727">
    <property type="term" value="F:single-stranded RNA binding"/>
    <property type="evidence" value="ECO:0007669"/>
    <property type="project" value="InterPro"/>
</dbReference>
<dbReference type="Proteomes" id="UP000191025">
    <property type="component" value="Unassembled WGS sequence"/>
</dbReference>
<dbReference type="EMBL" id="UGQC01000001">
    <property type="protein sequence ID" value="STY98866.1"/>
    <property type="molecule type" value="Genomic_DNA"/>
</dbReference>
<dbReference type="InterPro" id="IPR025708">
    <property type="entry name" value="HSP15"/>
</dbReference>
<accession>A0A1V4GMZ9</accession>
<dbReference type="InterPro" id="IPR036986">
    <property type="entry name" value="S4_RNA-bd_sf"/>
</dbReference>
<dbReference type="SMART" id="SM00363">
    <property type="entry name" value="S4"/>
    <property type="match status" value="1"/>
</dbReference>
<evidence type="ECO:0000259" key="5">
    <source>
        <dbReference type="SMART" id="SM00363"/>
    </source>
</evidence>
<name>A0A1V4GMZ9_MORLA</name>
<dbReference type="Pfam" id="PF01479">
    <property type="entry name" value="S4"/>
    <property type="match status" value="1"/>
</dbReference>
<organism evidence="6 8">
    <name type="scientific">Moraxella lacunata</name>
    <dbReference type="NCBI Taxonomy" id="477"/>
    <lineage>
        <taxon>Bacteria</taxon>
        <taxon>Pseudomonadati</taxon>
        <taxon>Pseudomonadota</taxon>
        <taxon>Gammaproteobacteria</taxon>
        <taxon>Moraxellales</taxon>
        <taxon>Moraxellaceae</taxon>
        <taxon>Moraxella</taxon>
    </lineage>
</organism>
<evidence type="ECO:0000256" key="2">
    <source>
        <dbReference type="ARBA" id="ARBA00022884"/>
    </source>
</evidence>
<sequence>MTNKNTNQEPQALNKVRADKWLWAARFFRTRTLAKEAIEGGKVHMNGQKIKTSKELQVGDTLTIRQGHASVQEQKTIIIKALSDNRGNATIAQTLYDETDESIATREFFAEQRKLQNLARPITKPDKKQRRDIEKFKNNW</sequence>
<gene>
    <name evidence="7" type="primary">hslR</name>
    <name evidence="6" type="ORF">B5J94_12660</name>
    <name evidence="7" type="ORF">NCTC7911_00234</name>
</gene>
<dbReference type="PROSITE" id="PS50889">
    <property type="entry name" value="S4"/>
    <property type="match status" value="1"/>
</dbReference>
<keyword evidence="9" id="KW-1185">Reference proteome</keyword>
<dbReference type="GO" id="GO:0043023">
    <property type="term" value="F:ribosomal large subunit binding"/>
    <property type="evidence" value="ECO:0007669"/>
    <property type="project" value="InterPro"/>
</dbReference>
<reference evidence="6" key="2">
    <citation type="submission" date="2017-03" db="EMBL/GenBank/DDBJ databases">
        <authorList>
            <person name="Afonso C.L."/>
            <person name="Miller P.J."/>
            <person name="Scott M.A."/>
            <person name="Spackman E."/>
            <person name="Goraichik I."/>
            <person name="Dimitrov K.M."/>
            <person name="Suarez D.L."/>
            <person name="Swayne D.E."/>
        </authorList>
    </citation>
    <scope>NUCLEOTIDE SEQUENCE</scope>
    <source>
        <strain evidence="6">CCUG 4441</strain>
    </source>
</reference>
<dbReference type="Proteomes" id="UP000254107">
    <property type="component" value="Unassembled WGS sequence"/>
</dbReference>
<dbReference type="GO" id="GO:0034605">
    <property type="term" value="P:cellular response to heat"/>
    <property type="evidence" value="ECO:0007669"/>
    <property type="project" value="InterPro"/>
</dbReference>
<dbReference type="RefSeq" id="WP_062498988.1">
    <property type="nucleotide sequence ID" value="NZ_MXAN01000103.1"/>
</dbReference>
<evidence type="ECO:0000313" key="8">
    <source>
        <dbReference type="Proteomes" id="UP000191025"/>
    </source>
</evidence>
<keyword evidence="7" id="KW-0346">Stress response</keyword>
<evidence type="ECO:0000256" key="1">
    <source>
        <dbReference type="ARBA" id="ARBA00008396"/>
    </source>
</evidence>
<dbReference type="EMBL" id="MXAN01000103">
    <property type="protein sequence ID" value="OPH33691.1"/>
    <property type="molecule type" value="Genomic_DNA"/>
</dbReference>
<evidence type="ECO:0000313" key="6">
    <source>
        <dbReference type="EMBL" id="OPH33691.1"/>
    </source>
</evidence>
<dbReference type="GeneID" id="302268909"/>
<proteinExistence type="inferred from homology"/>
<dbReference type="InterPro" id="IPR002942">
    <property type="entry name" value="S4_RNA-bd"/>
</dbReference>
<reference evidence="7 9" key="3">
    <citation type="submission" date="2018-06" db="EMBL/GenBank/DDBJ databases">
        <authorList>
            <consortium name="Pathogen Informatics"/>
            <person name="Doyle S."/>
        </authorList>
    </citation>
    <scope>NUCLEOTIDE SEQUENCE [LARGE SCALE GENOMIC DNA]</scope>
    <source>
        <strain evidence="7 9">NCTC7911</strain>
    </source>
</reference>
<protein>
    <recommendedName>
        <fullName evidence="4">Heat shock protein 15</fullName>
    </recommendedName>
</protein>
<reference evidence="8" key="1">
    <citation type="submission" date="2017-03" db="EMBL/GenBank/DDBJ databases">
        <title>Draft genome sequence of Moraxella equi CCUG 4950T type strain.</title>
        <authorList>
            <person name="Salva-Serra F."/>
            <person name="Engstrom-Jakobsson H."/>
            <person name="Thorell K."/>
            <person name="Jaen-Luchoro D."/>
            <person name="Gonzales-Siles L."/>
            <person name="Karlsson R."/>
            <person name="Yazdan S."/>
            <person name="Boulund F."/>
            <person name="Johnning A."/>
            <person name="Engstrand L."/>
            <person name="Kristiansson E."/>
            <person name="Moore E."/>
        </authorList>
    </citation>
    <scope>NUCLEOTIDE SEQUENCE [LARGE SCALE GENOMIC DNA]</scope>
    <source>
        <strain evidence="8">CCUG 4441</strain>
    </source>
</reference>
<dbReference type="CDD" id="cd00165">
    <property type="entry name" value="S4"/>
    <property type="match status" value="1"/>
</dbReference>
<dbReference type="AlphaFoldDB" id="A0A1V4GMZ9"/>
<evidence type="ECO:0000256" key="4">
    <source>
        <dbReference type="PIRNR" id="PIRNR016821"/>
    </source>
</evidence>
<dbReference type="PIRSF" id="PIRSF016821">
    <property type="entry name" value="HSP15"/>
    <property type="match status" value="1"/>
</dbReference>
<keyword evidence="3 4" id="KW-0238">DNA-binding</keyword>
<feature type="domain" description="RNA-binding S4" evidence="5">
    <location>
        <begin position="16"/>
        <end position="83"/>
    </location>
</feature>
<evidence type="ECO:0000256" key="3">
    <source>
        <dbReference type="ARBA" id="ARBA00023125"/>
    </source>
</evidence>
<evidence type="ECO:0000313" key="7">
    <source>
        <dbReference type="EMBL" id="STY98866.1"/>
    </source>
</evidence>
<dbReference type="SUPFAM" id="SSF55174">
    <property type="entry name" value="Alpha-L RNA-binding motif"/>
    <property type="match status" value="1"/>
</dbReference>
<evidence type="ECO:0000313" key="9">
    <source>
        <dbReference type="Proteomes" id="UP000254107"/>
    </source>
</evidence>
<dbReference type="GO" id="GO:0003677">
    <property type="term" value="F:DNA binding"/>
    <property type="evidence" value="ECO:0007669"/>
    <property type="project" value="UniProtKB-KW"/>
</dbReference>
<dbReference type="Gene3D" id="3.10.290.10">
    <property type="entry name" value="RNA-binding S4 domain"/>
    <property type="match status" value="1"/>
</dbReference>